<dbReference type="GO" id="GO:0004789">
    <property type="term" value="F:thiamine-phosphate diphosphorylase activity"/>
    <property type="evidence" value="ECO:0007669"/>
    <property type="project" value="TreeGrafter"/>
</dbReference>
<name>A0A917BUA5_9PROT</name>
<dbReference type="Gene3D" id="3.20.20.70">
    <property type="entry name" value="Aldolase class I"/>
    <property type="match status" value="1"/>
</dbReference>
<reference evidence="4" key="1">
    <citation type="journal article" date="2014" name="Int. J. Syst. Evol. Microbiol.">
        <title>Complete genome sequence of Corynebacterium casei LMG S-19264T (=DSM 44701T), isolated from a smear-ripened cheese.</title>
        <authorList>
            <consortium name="US DOE Joint Genome Institute (JGI-PGF)"/>
            <person name="Walter F."/>
            <person name="Albersmeier A."/>
            <person name="Kalinowski J."/>
            <person name="Ruckert C."/>
        </authorList>
    </citation>
    <scope>NUCLEOTIDE SEQUENCE</scope>
    <source>
        <strain evidence="4">CGMCC 1.15254</strain>
    </source>
</reference>
<dbReference type="SUPFAM" id="SSF51391">
    <property type="entry name" value="Thiamin phosphate synthase"/>
    <property type="match status" value="1"/>
</dbReference>
<dbReference type="GO" id="GO:0009228">
    <property type="term" value="P:thiamine biosynthetic process"/>
    <property type="evidence" value="ECO:0007669"/>
    <property type="project" value="UniProtKB-KW"/>
</dbReference>
<dbReference type="Pfam" id="PF02581">
    <property type="entry name" value="TMP-TENI"/>
    <property type="match status" value="1"/>
</dbReference>
<proteinExistence type="predicted"/>
<gene>
    <name evidence="4" type="ORF">GCM10011332_10690</name>
</gene>
<dbReference type="InterPro" id="IPR022998">
    <property type="entry name" value="ThiamineP_synth_TenI"/>
</dbReference>
<dbReference type="PANTHER" id="PTHR20857">
    <property type="entry name" value="THIAMINE-PHOSPHATE PYROPHOSPHORYLASE"/>
    <property type="match status" value="1"/>
</dbReference>
<dbReference type="RefSeq" id="WP_188662509.1">
    <property type="nucleotide sequence ID" value="NZ_BMHV01000006.1"/>
</dbReference>
<sequence length="203" mass="22536">MALTVSEVARQLNRRNAKKKNLPALIFMTDSKRLSDPTSLIPYLPKNSALIVRHFSRNQKEQIIIKIKRMCRKHKVKLLVSDDLQLALKHRLDGVHFPEKSVKRIAACGRYPRPKATFLVTGACHSLHALKRAEKAKLDGILLSPVFTTQSHPNAACLGTIRFNAWASQTDRSVYGLGGINQKTAIRLSCSKSIGFAGISGLI</sequence>
<reference evidence="4" key="2">
    <citation type="submission" date="2020-09" db="EMBL/GenBank/DDBJ databases">
        <authorList>
            <person name="Sun Q."/>
            <person name="Zhou Y."/>
        </authorList>
    </citation>
    <scope>NUCLEOTIDE SEQUENCE</scope>
    <source>
        <strain evidence="4">CGMCC 1.15254</strain>
    </source>
</reference>
<dbReference type="PANTHER" id="PTHR20857:SF23">
    <property type="entry name" value="THIAMINE BIOSYNTHETIC BIFUNCTIONAL ENZYME"/>
    <property type="match status" value="1"/>
</dbReference>
<dbReference type="AlphaFoldDB" id="A0A917BUA5"/>
<evidence type="ECO:0000256" key="1">
    <source>
        <dbReference type="ARBA" id="ARBA00004948"/>
    </source>
</evidence>
<evidence type="ECO:0000256" key="2">
    <source>
        <dbReference type="ARBA" id="ARBA00022977"/>
    </source>
</evidence>
<dbReference type="EMBL" id="BMHV01000006">
    <property type="protein sequence ID" value="GGF58964.1"/>
    <property type="molecule type" value="Genomic_DNA"/>
</dbReference>
<dbReference type="Proteomes" id="UP000632498">
    <property type="component" value="Unassembled WGS sequence"/>
</dbReference>
<evidence type="ECO:0000313" key="5">
    <source>
        <dbReference type="Proteomes" id="UP000632498"/>
    </source>
</evidence>
<dbReference type="InterPro" id="IPR013785">
    <property type="entry name" value="Aldolase_TIM"/>
</dbReference>
<evidence type="ECO:0000313" key="4">
    <source>
        <dbReference type="EMBL" id="GGF58964.1"/>
    </source>
</evidence>
<keyword evidence="5" id="KW-1185">Reference proteome</keyword>
<organism evidence="4 5">
    <name type="scientific">Terasakiella brassicae</name>
    <dbReference type="NCBI Taxonomy" id="1634917"/>
    <lineage>
        <taxon>Bacteria</taxon>
        <taxon>Pseudomonadati</taxon>
        <taxon>Pseudomonadota</taxon>
        <taxon>Alphaproteobacteria</taxon>
        <taxon>Rhodospirillales</taxon>
        <taxon>Terasakiellaceae</taxon>
        <taxon>Terasakiella</taxon>
    </lineage>
</organism>
<protein>
    <recommendedName>
        <fullName evidence="3">Thiamine phosphate synthase/TenI domain-containing protein</fullName>
    </recommendedName>
</protein>
<dbReference type="CDD" id="cd00564">
    <property type="entry name" value="TMP_TenI"/>
    <property type="match status" value="1"/>
</dbReference>
<comment type="caution">
    <text evidence="4">The sequence shown here is derived from an EMBL/GenBank/DDBJ whole genome shotgun (WGS) entry which is preliminary data.</text>
</comment>
<feature type="domain" description="Thiamine phosphate synthase/TenI" evidence="3">
    <location>
        <begin position="55"/>
        <end position="201"/>
    </location>
</feature>
<keyword evidence="2" id="KW-0784">Thiamine biosynthesis</keyword>
<evidence type="ECO:0000259" key="3">
    <source>
        <dbReference type="Pfam" id="PF02581"/>
    </source>
</evidence>
<comment type="pathway">
    <text evidence="1">Cofactor biosynthesis; thiamine diphosphate biosynthesis.</text>
</comment>
<dbReference type="GO" id="GO:0005737">
    <property type="term" value="C:cytoplasm"/>
    <property type="evidence" value="ECO:0007669"/>
    <property type="project" value="TreeGrafter"/>
</dbReference>
<dbReference type="InterPro" id="IPR036206">
    <property type="entry name" value="ThiamineP_synth_sf"/>
</dbReference>
<accession>A0A917BUA5</accession>